<dbReference type="AlphaFoldDB" id="A0A0D0A507"/>
<feature type="non-terminal residue" evidence="1">
    <location>
        <position position="1"/>
    </location>
</feature>
<dbReference type="HOGENOM" id="CLU_733986_0_0_1"/>
<dbReference type="OrthoDB" id="2671569at2759"/>
<accession>A0A0D0A507</accession>
<organism evidence="1 2">
    <name type="scientific">Suillus luteus UH-Slu-Lm8-n1</name>
    <dbReference type="NCBI Taxonomy" id="930992"/>
    <lineage>
        <taxon>Eukaryota</taxon>
        <taxon>Fungi</taxon>
        <taxon>Dikarya</taxon>
        <taxon>Basidiomycota</taxon>
        <taxon>Agaricomycotina</taxon>
        <taxon>Agaricomycetes</taxon>
        <taxon>Agaricomycetidae</taxon>
        <taxon>Boletales</taxon>
        <taxon>Suillineae</taxon>
        <taxon>Suillaceae</taxon>
        <taxon>Suillus</taxon>
    </lineage>
</organism>
<name>A0A0D0A507_9AGAM</name>
<gene>
    <name evidence="1" type="ORF">CY34DRAFT_801922</name>
</gene>
<proteinExistence type="predicted"/>
<reference evidence="1 2" key="1">
    <citation type="submission" date="2014-04" db="EMBL/GenBank/DDBJ databases">
        <authorList>
            <consortium name="DOE Joint Genome Institute"/>
            <person name="Kuo A."/>
            <person name="Ruytinx J."/>
            <person name="Rineau F."/>
            <person name="Colpaert J."/>
            <person name="Kohler A."/>
            <person name="Nagy L.G."/>
            <person name="Floudas D."/>
            <person name="Copeland A."/>
            <person name="Barry K.W."/>
            <person name="Cichocki N."/>
            <person name="Veneault-Fourrey C."/>
            <person name="LaButti K."/>
            <person name="Lindquist E.A."/>
            <person name="Lipzen A."/>
            <person name="Lundell T."/>
            <person name="Morin E."/>
            <person name="Murat C."/>
            <person name="Sun H."/>
            <person name="Tunlid A."/>
            <person name="Henrissat B."/>
            <person name="Grigoriev I.V."/>
            <person name="Hibbett D.S."/>
            <person name="Martin F."/>
            <person name="Nordberg H.P."/>
            <person name="Cantor M.N."/>
            <person name="Hua S.X."/>
        </authorList>
    </citation>
    <scope>NUCLEOTIDE SEQUENCE [LARGE SCALE GENOMIC DNA]</scope>
    <source>
        <strain evidence="1 2">UH-Slu-Lm8-n1</strain>
    </source>
</reference>
<evidence type="ECO:0000313" key="1">
    <source>
        <dbReference type="EMBL" id="KIK45195.1"/>
    </source>
</evidence>
<dbReference type="Proteomes" id="UP000054485">
    <property type="component" value="Unassembled WGS sequence"/>
</dbReference>
<sequence>MIDQLVVNKKVLDDGVCCAYVNPSSSLPCTNGDMMSPSNLRTRSSRACSNHGFAVPQLIIISNPNYGGQPAPLFGPQTSDAPSRNTSYAYHDSTQEQCTSQCVSEYIPLSNRGSWHNPPTLKNYSTQNGPVLGGTCAPAMGNNHYWPSHTFTMKYPDGPSNQWQNSAIPQTGPLTRPVPPMTPPLLAAESLQISFSSQKSHDRTIRYHSGHPPIANHPYSIPRRSHRSPLRLSCRWLCDDILCEFTGTLKELKAHCKTSHFSGPQNAQFQCRWEACDYHKRGRPAVHVMRRDCLWRHTREVHLGMRRGT</sequence>
<protein>
    <submittedName>
        <fullName evidence="1">Unplaced genomic scaffold CY34scaffold_46, whole genome shotgun sequence</fullName>
    </submittedName>
</protein>
<dbReference type="InParanoid" id="A0A0D0A507"/>
<reference evidence="2" key="2">
    <citation type="submission" date="2015-01" db="EMBL/GenBank/DDBJ databases">
        <title>Evolutionary Origins and Diversification of the Mycorrhizal Mutualists.</title>
        <authorList>
            <consortium name="DOE Joint Genome Institute"/>
            <consortium name="Mycorrhizal Genomics Consortium"/>
            <person name="Kohler A."/>
            <person name="Kuo A."/>
            <person name="Nagy L.G."/>
            <person name="Floudas D."/>
            <person name="Copeland A."/>
            <person name="Barry K.W."/>
            <person name="Cichocki N."/>
            <person name="Veneault-Fourrey C."/>
            <person name="LaButti K."/>
            <person name="Lindquist E.A."/>
            <person name="Lipzen A."/>
            <person name="Lundell T."/>
            <person name="Morin E."/>
            <person name="Murat C."/>
            <person name="Riley R."/>
            <person name="Ohm R."/>
            <person name="Sun H."/>
            <person name="Tunlid A."/>
            <person name="Henrissat B."/>
            <person name="Grigoriev I.V."/>
            <person name="Hibbett D.S."/>
            <person name="Martin F."/>
        </authorList>
    </citation>
    <scope>NUCLEOTIDE SEQUENCE [LARGE SCALE GENOMIC DNA]</scope>
    <source>
        <strain evidence="2">UH-Slu-Lm8-n1</strain>
    </source>
</reference>
<keyword evidence="2" id="KW-1185">Reference proteome</keyword>
<dbReference type="EMBL" id="KN835177">
    <property type="protein sequence ID" value="KIK45195.1"/>
    <property type="molecule type" value="Genomic_DNA"/>
</dbReference>
<evidence type="ECO:0000313" key="2">
    <source>
        <dbReference type="Proteomes" id="UP000054485"/>
    </source>
</evidence>